<accession>A0AAV2E508</accession>
<name>A0AAV2E508_9ROSI</name>
<gene>
    <name evidence="1" type="ORF">LTRI10_LOCUS22425</name>
</gene>
<evidence type="ECO:0000313" key="2">
    <source>
        <dbReference type="Proteomes" id="UP001497516"/>
    </source>
</evidence>
<dbReference type="AlphaFoldDB" id="A0AAV2E508"/>
<reference evidence="1 2" key="1">
    <citation type="submission" date="2024-04" db="EMBL/GenBank/DDBJ databases">
        <authorList>
            <person name="Fracassetti M."/>
        </authorList>
    </citation>
    <scope>NUCLEOTIDE SEQUENCE [LARGE SCALE GENOMIC DNA]</scope>
</reference>
<dbReference type="EMBL" id="OZ034817">
    <property type="protein sequence ID" value="CAL1381018.1"/>
    <property type="molecule type" value="Genomic_DNA"/>
</dbReference>
<sequence>MVTTTQRKVEVTYTESLSELRSLRVFFGLIGVQRLILGTGGVENLTSTMPRENFVVDGGVLLVGQDEWRCSLDVAAMLLTFKWKG</sequence>
<protein>
    <submittedName>
        <fullName evidence="1">Uncharacterized protein</fullName>
    </submittedName>
</protein>
<dbReference type="Proteomes" id="UP001497516">
    <property type="component" value="Chromosome 4"/>
</dbReference>
<organism evidence="1 2">
    <name type="scientific">Linum trigynum</name>
    <dbReference type="NCBI Taxonomy" id="586398"/>
    <lineage>
        <taxon>Eukaryota</taxon>
        <taxon>Viridiplantae</taxon>
        <taxon>Streptophyta</taxon>
        <taxon>Embryophyta</taxon>
        <taxon>Tracheophyta</taxon>
        <taxon>Spermatophyta</taxon>
        <taxon>Magnoliopsida</taxon>
        <taxon>eudicotyledons</taxon>
        <taxon>Gunneridae</taxon>
        <taxon>Pentapetalae</taxon>
        <taxon>rosids</taxon>
        <taxon>fabids</taxon>
        <taxon>Malpighiales</taxon>
        <taxon>Linaceae</taxon>
        <taxon>Linum</taxon>
    </lineage>
</organism>
<keyword evidence="2" id="KW-1185">Reference proteome</keyword>
<proteinExistence type="predicted"/>
<evidence type="ECO:0000313" key="1">
    <source>
        <dbReference type="EMBL" id="CAL1381018.1"/>
    </source>
</evidence>